<feature type="binding site" evidence="10">
    <location>
        <position position="22"/>
    </location>
    <ligand>
        <name>Zn(2+)</name>
        <dbReference type="ChEBI" id="CHEBI:29105"/>
        <label>1</label>
    </ligand>
</feature>
<evidence type="ECO:0000256" key="6">
    <source>
        <dbReference type="ARBA" id="ARBA00023015"/>
    </source>
</evidence>
<dbReference type="GO" id="GO:0030430">
    <property type="term" value="C:host cell cytoplasm"/>
    <property type="evidence" value="ECO:0007669"/>
    <property type="project" value="UniProtKB-SubCell"/>
</dbReference>
<dbReference type="InterPro" id="IPR001831">
    <property type="entry name" value="IV_Tat"/>
</dbReference>
<sequence>MDLVDPSLEPWKHPGSQPTTACNNCYCKKCCWHCQVCFLKKGLGISYGRKKRRHRRGTPQSRQDHQHPVSKQPLPTTSGNPTGSKESKKEVAIKTETDQCA</sequence>
<evidence type="ECO:0000256" key="2">
    <source>
        <dbReference type="ARBA" id="ARBA00022376"/>
    </source>
</evidence>
<feature type="modified residue" description="N6-acetyllysine; by host EP300 and GCN5L2" evidence="10">
    <location>
        <position position="51"/>
    </location>
</feature>
<dbReference type="GO" id="GO:0039525">
    <property type="term" value="P:symbiont-mediated perturbation of host chromatin organization"/>
    <property type="evidence" value="ECO:0007669"/>
    <property type="project" value="UniProtKB-UniRule"/>
</dbReference>
<dbReference type="GO" id="GO:0032968">
    <property type="term" value="P:positive regulation of transcription elongation by RNA polymerase II"/>
    <property type="evidence" value="ECO:0007669"/>
    <property type="project" value="UniProtKB-UniRule"/>
</dbReference>
<keyword evidence="10" id="KW-0922">Interferon antiviral system evasion</keyword>
<keyword evidence="10" id="KW-0007">Acetylation</keyword>
<comment type="domain">
    <text evidence="10">The transactivation domain mediates the interaction with CCNT1, GCN5L2, and MDM2.</text>
</comment>
<comment type="PTM">
    <text evidence="10">Acetylation by EP300, CREBBP, GCN5L2/GCN5 and PCAF regulates the transactivation activity of Tat. EP300-mediated acetylation of Lys-50 promotes dissociation of Tat from the TAR RNA through the competitive binding to PCAF's bromodomain. In addition, the non-acetylated Tat's N-terminus can also interact with PCAF. PCAF-mediated acetylation of Lys-28 enhances Tat's binding to CCNT1. Lys-50 is deacetylated by SIRT1.</text>
</comment>
<keyword evidence="10" id="KW-1035">Host cytoplasm</keyword>
<comment type="function">
    <text evidence="10">Transcriptional activator that increases RNA Pol II processivity, thereby increasing the level of full-length viral transcripts. Recognizes a hairpin structure at the 5'-LTR of the nascent viral mRNAs referred to as the transactivation responsive RNA element (TAR) and recruits the cyclin T1-CDK9 complex (P-TEFb complex) that will in turn hyperphosphorylate the RNA polymerase II to allow efficient elongation. The CDK9 component of P-TEFb and other Tat-activated kinases hyperphosphorylate the C-terminus of RNA Pol II that becomes stabilized and much more processive. Other factors such as HTATSF1/Tat-SF1, SUPT5H/SPT5, and HTATIP2 are also important for Tat's function. Besides its effect on RNA Pol II processivity, Tat induces chromatin remodeling of proviral genes by recruiting the histone acetyltransferases (HATs) CREBBP, EP300 and PCAF to the chromatin. This also contributes to the increase in proviral transcription rate, especially when the provirus integrates in transcriptionally silent region of the host genome. To ensure maximal activation of the LTR, Tat mediates nuclear translocation of NF-kappa-B by interacting with host RELA. Through its interaction with host TBP, Tat may also modulate transcription initiation. Tat can reactivate a latently infected cell by penetrating in it and transactivating its LTR promoter. In the cytoplasm, Tat is thought to act as a translational activator of HIV-1 mRNAs.</text>
</comment>
<evidence type="ECO:0000256" key="1">
    <source>
        <dbReference type="ARBA" id="ARBA00009398"/>
    </source>
</evidence>
<dbReference type="GO" id="GO:0006351">
    <property type="term" value="P:DNA-templated transcription"/>
    <property type="evidence" value="ECO:0007669"/>
    <property type="project" value="UniProtKB-UniRule"/>
</dbReference>
<comment type="PTM">
    <text evidence="10">Asymmetrical arginine methylation by host PRMT6 seems to diminish the transactivation capacity of Tat and affects the interaction with host CCNT1.</text>
</comment>
<keyword evidence="4 10" id="KW-0945">Host-virus interaction</keyword>
<evidence type="ECO:0000313" key="14">
    <source>
        <dbReference type="Proteomes" id="UP000166676"/>
    </source>
</evidence>
<keyword evidence="10" id="KW-0899">Viral immunoevasion</keyword>
<keyword evidence="5 10" id="KW-0694">RNA-binding</keyword>
<dbReference type="EMBL" id="KU168307">
    <property type="protein sequence ID" value="ALX35552.1"/>
    <property type="molecule type" value="Genomic_RNA"/>
</dbReference>
<evidence type="ECO:0000256" key="12">
    <source>
        <dbReference type="SAM" id="MobiDB-lite"/>
    </source>
</evidence>
<comment type="PTM">
    <text evidence="10">Polyubiquitination by host MDM2 does not target Tat to degradation, but activates its transactivation function and fosters interaction with CCNT1 and TAR RNA.</text>
</comment>
<dbReference type="GO" id="GO:0005576">
    <property type="term" value="C:extracellular region"/>
    <property type="evidence" value="ECO:0007669"/>
    <property type="project" value="UniProtKB-SubCell"/>
</dbReference>
<organismHost>
    <name type="scientific">Homo sapiens</name>
    <name type="common">Human</name>
    <dbReference type="NCBI Taxonomy" id="9606"/>
</organismHost>
<dbReference type="GO" id="GO:0052170">
    <property type="term" value="P:symbiont-mediated suppression of host innate immune response"/>
    <property type="evidence" value="ECO:0007669"/>
    <property type="project" value="UniProtKB-KW"/>
</dbReference>
<dbReference type="GO" id="GO:0004865">
    <property type="term" value="F:protein serine/threonine phosphatase inhibitor activity"/>
    <property type="evidence" value="ECO:0007669"/>
    <property type="project" value="UniProtKB-KW"/>
</dbReference>
<feature type="binding site" evidence="10">
    <location>
        <position position="25"/>
    </location>
    <ligand>
        <name>Zn(2+)</name>
        <dbReference type="ChEBI" id="CHEBI:29105"/>
        <label>2</label>
    </ligand>
</feature>
<keyword evidence="10" id="KW-1090">Inhibition of host innate immune response by virus</keyword>
<dbReference type="Pfam" id="PF00539">
    <property type="entry name" value="Tat"/>
    <property type="match status" value="1"/>
</dbReference>
<keyword evidence="6 10" id="KW-0805">Transcription regulation</keyword>
<feature type="region of interest" description="Cysteine-rich" evidence="10">
    <location>
        <begin position="22"/>
        <end position="37"/>
    </location>
</feature>
<comment type="domain">
    <text evidence="10">The Cys-rich region may bind 2 zinc ions. This region is involved in binding to KAT5.</text>
</comment>
<keyword evidence="10" id="KW-0053">Apoptosis</keyword>
<evidence type="ECO:0000256" key="10">
    <source>
        <dbReference type="HAMAP-Rule" id="MF_04079"/>
    </source>
</evidence>
<feature type="binding site" evidence="10">
    <location>
        <position position="33"/>
    </location>
    <ligand>
        <name>Zn(2+)</name>
        <dbReference type="ChEBI" id="CHEBI:29105"/>
        <label>1</label>
    </ligand>
</feature>
<comment type="domain">
    <text evidence="10">The Arg-rich RNA-binding region binds the TAR RNA. This region also mediates the nuclear localization through direct binding to KPNB1 and is involved in Tat's transfer across cell membranes (protein transduction). The same region is required for the interaction with EP300, PCAF, EIF2AK2 and KDR.</text>
</comment>
<evidence type="ECO:0000256" key="7">
    <source>
        <dbReference type="ARBA" id="ARBA00023159"/>
    </source>
</evidence>
<dbReference type="GO" id="GO:0039502">
    <property type="term" value="P:symbiont-mediated suppression of host type I interferon-mediated signaling pathway"/>
    <property type="evidence" value="ECO:0007669"/>
    <property type="project" value="UniProtKB-UniRule"/>
</dbReference>
<feature type="region of interest" description="Core" evidence="10">
    <location>
        <begin position="38"/>
        <end position="48"/>
    </location>
</feature>
<evidence type="ECO:0000256" key="8">
    <source>
        <dbReference type="ARBA" id="ARBA00023163"/>
    </source>
</evidence>
<feature type="compositionally biased region" description="Basic residues" evidence="12">
    <location>
        <begin position="48"/>
        <end position="57"/>
    </location>
</feature>
<reference evidence="13 14" key="1">
    <citation type="journal article" date="2015" name="J. Clin. Microbiol.">
        <title>A PAN-HIV STRATEGY FOR COMPLETE GENOME SEQUENCING.</title>
        <authorList>
            <person name="Berg M.G."/>
            <person name="Yamaguchi J."/>
            <person name="Alessandri-Gradt E."/>
            <person name="Tell R.W."/>
            <person name="Plantier J.C."/>
            <person name="Brennan C.A."/>
        </authorList>
    </citation>
    <scope>NUCLEOTIDE SEQUENCE [LARGE SCALE GENOMIC DNA]</scope>
    <source>
        <strain evidence="13">CM1031-19</strain>
    </source>
</reference>
<organism evidence="13 14">
    <name type="scientific">Human immunodeficiency virus type 1</name>
    <name type="common">HIV-1</name>
    <dbReference type="NCBI Taxonomy" id="11676"/>
    <lineage>
        <taxon>Viruses</taxon>
        <taxon>Riboviria</taxon>
        <taxon>Pararnavirae</taxon>
        <taxon>Artverviricota</taxon>
        <taxon>Revtraviricetes</taxon>
        <taxon>Ortervirales</taxon>
        <taxon>Retroviridae</taxon>
        <taxon>Orthoretrovirinae</taxon>
        <taxon>Lentivirus</taxon>
        <taxon>Lentivirus humimdef1</taxon>
    </lineage>
</organism>
<dbReference type="HAMAP" id="MF_04079">
    <property type="entry name" value="HIV_TAT"/>
    <property type="match status" value="1"/>
</dbReference>
<accession>A0A0U4EGQ4</accession>
<protein>
    <recommendedName>
        <fullName evidence="2 10">Protein Tat</fullName>
    </recommendedName>
    <alternativeName>
        <fullName evidence="9 10">Transactivating regulatory protein</fullName>
    </alternativeName>
</protein>
<comment type="subcellular location">
    <subcellularLocation>
        <location evidence="10">Host nucleus</location>
        <location evidence="10">Host nucleolus</location>
    </subcellularLocation>
    <subcellularLocation>
        <location evidence="10">Host cytoplasm</location>
    </subcellularLocation>
    <subcellularLocation>
        <location evidence="10">Secreted</location>
    </subcellularLocation>
    <text evidence="10">Probably localizes to both nuclear and nucleolar compartments. Nuclear localization is mediated through the interaction of the nuclear localization signal with importin KPNB1. Secretion occurs through a Golgi-independent pathway. Tat is released from infected cells to the extracellular space where it remains associated to the cell membrane, or is secreted into the cerebrospinal fluid and sera. Extracellular Tat can be endocytosed by surrounding uninfected cells via binding to several receptors depending on the cell type.</text>
</comment>
<keyword evidence="3 10" id="KW-1048">Host nucleus</keyword>
<evidence type="ECO:0000256" key="3">
    <source>
        <dbReference type="ARBA" id="ARBA00022562"/>
    </source>
</evidence>
<dbReference type="GO" id="GO:0039606">
    <property type="term" value="P:symbiont-mediated suppression of host translation initiation"/>
    <property type="evidence" value="ECO:0007669"/>
    <property type="project" value="UniProtKB-KW"/>
</dbReference>
<dbReference type="GO" id="GO:0044196">
    <property type="term" value="C:host cell nucleolus"/>
    <property type="evidence" value="ECO:0007669"/>
    <property type="project" value="UniProtKB-SubCell"/>
</dbReference>
<dbReference type="GO" id="GO:0046872">
    <property type="term" value="F:metal ion binding"/>
    <property type="evidence" value="ECO:0007669"/>
    <property type="project" value="UniProtKB-UniRule"/>
</dbReference>
<keyword evidence="10" id="KW-0597">Phosphoprotein</keyword>
<dbReference type="PRINTS" id="PR00055">
    <property type="entry name" value="HIVTATDOMAIN"/>
</dbReference>
<feature type="cross-link" description="Glycyl lysine isopeptide (Lys-Gly) (interchain with G-Cter in ubiquitin)" evidence="10">
    <location>
        <position position="71"/>
    </location>
</feature>
<dbReference type="GO" id="GO:0019904">
    <property type="term" value="F:protein domain specific binding"/>
    <property type="evidence" value="ECO:0007669"/>
    <property type="project" value="UniProtKB-UniRule"/>
</dbReference>
<feature type="region of interest" description="Interaction with the host capping enzyme RNGTT" evidence="10">
    <location>
        <begin position="49"/>
        <end position="86"/>
    </location>
</feature>
<comment type="function">
    <text evidence="10">Extracellular circulating Tat can be endocytosed by surrounding uninfected cells via the binding to several surface receptors such as CD26, CXCR4, heparan sulfate proteoglycans (HSPG) or LDLR. Neurons are rarely infected, but they internalize Tat via their LDLR. Through its interaction with nuclear HATs, Tat is potentially able to control the acetylation-dependent cellular gene expression. Modulates the expression of many cellular genes involved in cell survival, proliferation or in coding for cytokines or cytokine receptors. Tat plays a role in T-cell and neurons apoptosis. Tat induced neurotoxicity and apoptosis probably contribute to neuroAIDS. Circulating Tat also acts as a chemokine-like and/or growth factor-like molecule that binds to specific receptors on the surface of the cells, affecting many cellular pathways. In the vascular system, Tat binds to ITGAV/ITGB3 and ITGA5/ITGB1 integrins dimers at the surface of endothelial cells and competes with bFGF for heparin-binding sites, leading to an excess of soluble bFGF.</text>
</comment>
<dbReference type="Gene3D" id="4.10.20.10">
    <property type="entry name" value="Tat domain"/>
    <property type="match status" value="1"/>
</dbReference>
<keyword evidence="7 10" id="KW-0010">Activator</keyword>
<keyword evidence="10" id="KW-0832">Ubl conjugation</keyword>
<feature type="binding site" evidence="10">
    <location>
        <position position="37"/>
    </location>
    <ligand>
        <name>Zn(2+)</name>
        <dbReference type="ChEBI" id="CHEBI:29105"/>
        <label>1</label>
    </ligand>
</feature>
<feature type="binding site" evidence="10">
    <location>
        <position position="30"/>
    </location>
    <ligand>
        <name>Zn(2+)</name>
        <dbReference type="ChEBI" id="CHEBI:29105"/>
        <label>2</label>
    </ligand>
</feature>
<feature type="modified residue" description="N6-acetyllysine; by host EP300 and GCN5L2" evidence="10">
    <location>
        <position position="50"/>
    </location>
</feature>
<feature type="compositionally biased region" description="Basic and acidic residues" evidence="12">
    <location>
        <begin position="85"/>
        <end position="101"/>
    </location>
</feature>
<feature type="region of interest" description="Interaction with human CREBBP" evidence="10">
    <location>
        <begin position="1"/>
        <end position="24"/>
    </location>
</feature>
<comment type="subunit">
    <text evidence="10">Interacts with host CCNT1. Associates with the P-TEFb complex composed at least of Tat, P-TEFb (CDK9 and CCNT1), TAR RNA, RNA Pol II. Recruits the HATs CREBBP, TAF1/TFIID, EP300, PCAF and GCN5L2. Interacts with host KAT5/Tip60; this interaction targets the latter to degradation. Interacts with the host deacetylase SIRT1. Interacts with host capping enzyme RNGTT; this interaction stimulates RNGTT. Binds to host KDR, and to the host integrins ITGAV/ITGB3 and ITGA5/ITGB1. Interacts with host KPNB1/importin beta-1 without previous binding to KPNA1/importin alpha-1. Interacts with EIF2AK2. Interacts with host nucleosome assembly protein NAP1L1; this interaction may be required for the transport of Tat within the nucleus, since the two proteins interact at the nuclear rim. Interacts with host C1QBP/SF2P32; this interaction involves lysine-acetylated Tat. Interacts with the host chemokine receptors CCR2, CCR3 and CXCR4. Interacts with host DPP4/CD26; this interaction may trigger an anti-proliferative effect. Interacts with host LDLR. Interacts with the host extracellular matrix metalloproteinase MMP1. Interacts with host PRMT6; this interaction mediates Tat's methylation. Interacts with, and is ubiquitinated by MDM2/Hdm2. Interacts with host PSMC3 and HTATIP2. Interacts with STAB1; this interaction may overcome SATB1-mediated repression of IL2 and IL2RA (interleukin) in T cells by binding to the same domain than HDAC1. Interacts (when acetylated) with human CDK13, thereby increasing HIV-1 mRNA splicing and promoting the production of the doubly spliced HIV-1 protein Nef.Interacts with host TBP; this interaction modulates the activity of transcriptional pre-initiation complex. Interacts with host RELA.</text>
</comment>
<evidence type="ECO:0000256" key="11">
    <source>
        <dbReference type="RuleBase" id="RU003311"/>
    </source>
</evidence>
<feature type="modified residue" description="Asymmetric dimethylarginine; by host PRMT6" evidence="10">
    <location>
        <position position="53"/>
    </location>
</feature>
<keyword evidence="10" id="KW-1126">Modulation of host PP1 activity by virus</keyword>
<comment type="domain">
    <text evidence="10">The cell attachment site mediates the interaction with ITGAV/ITGB3 and ITGA5/ITGB1 integrins, leading to vascular cell migration and invasion. This interaction also provides endothelial cells with the adhesion signal they require to grow in response to mitogens.</text>
</comment>
<evidence type="ECO:0000313" key="13">
    <source>
        <dbReference type="EMBL" id="ALX35552.1"/>
    </source>
</evidence>
<evidence type="ECO:0000256" key="9">
    <source>
        <dbReference type="ARBA" id="ARBA00032765"/>
    </source>
</evidence>
<dbReference type="Proteomes" id="UP000166676">
    <property type="component" value="Genome"/>
</dbReference>
<keyword evidence="10" id="KW-1114">Inhibition of host interferon signaling pathway by virus</keyword>
<feature type="modified residue" description="Asymmetric dimethylarginine; by host PRMT6" evidence="10">
    <location>
        <position position="52"/>
    </location>
</feature>
<feature type="binding site" evidence="10">
    <location>
        <position position="27"/>
    </location>
    <ligand>
        <name>Zn(2+)</name>
        <dbReference type="ChEBI" id="CHEBI:29105"/>
        <label>2</label>
    </ligand>
</feature>
<keyword evidence="10" id="KW-0964">Secreted</keyword>
<feature type="binding site" evidence="10">
    <location>
        <position position="34"/>
    </location>
    <ligand>
        <name>Zn(2+)</name>
        <dbReference type="ChEBI" id="CHEBI:29105"/>
        <label>1</label>
    </ligand>
</feature>
<feature type="short sequence motif" description="Nuclear localization signal, RNA-binding (TAR), and protein transduction" evidence="10">
    <location>
        <begin position="49"/>
        <end position="57"/>
    </location>
</feature>
<dbReference type="GO" id="GO:0050434">
    <property type="term" value="P:positive regulation of viral transcription"/>
    <property type="evidence" value="ECO:0007669"/>
    <property type="project" value="UniProtKB-UniRule"/>
</dbReference>
<name>A0A0U4EGQ4_HV1</name>
<dbReference type="GO" id="GO:0001070">
    <property type="term" value="F:RNA-binding transcription regulator activity"/>
    <property type="evidence" value="ECO:0007669"/>
    <property type="project" value="UniProtKB-UniRule"/>
</dbReference>
<keyword evidence="10" id="KW-1017">Isopeptide bond</keyword>
<feature type="modified residue" description="N6-acetyllysine; by host PCAF" evidence="10">
    <location>
        <position position="28"/>
    </location>
</feature>
<gene>
    <name evidence="10" type="primary">tat</name>
</gene>
<comment type="caution">
    <text evidence="10">Lacks conserved residue(s) required for the propagation of feature annotation.</text>
</comment>
<keyword evidence="8 10" id="KW-0804">Transcription</keyword>
<dbReference type="InterPro" id="IPR036963">
    <property type="entry name" value="Tat_dom_sf"/>
</dbReference>
<comment type="similarity">
    <text evidence="1 10 11">Belongs to the lentiviruses Tat family.</text>
</comment>
<dbReference type="GO" id="GO:1990970">
    <property type="term" value="F:trans-activation response element binding"/>
    <property type="evidence" value="ECO:0007669"/>
    <property type="project" value="UniProtKB-UniRule"/>
</dbReference>
<feature type="compositionally biased region" description="Polar residues" evidence="12">
    <location>
        <begin position="73"/>
        <end position="84"/>
    </location>
</feature>
<keyword evidence="10" id="KW-0479">Metal-binding</keyword>
<keyword evidence="10" id="KW-0488">Methylation</keyword>
<feature type="site" description="Essential for Tat translocation through the endosomal membrane" evidence="10">
    <location>
        <position position="11"/>
    </location>
</feature>
<proteinExistence type="inferred from homology"/>
<comment type="PTM">
    <text evidence="10">Phosphorylated by EIF2AK2 on serine and threonine residues adjacent to the basic region important for TAR RNA binding and function. Phosphorylation of Tat by EIF2AK2 is dependent on the prior activation of EIF2AK2 by dsRNA.</text>
</comment>
<evidence type="ECO:0000256" key="4">
    <source>
        <dbReference type="ARBA" id="ARBA00022581"/>
    </source>
</evidence>
<feature type="region of interest" description="Disordered" evidence="12">
    <location>
        <begin position="48"/>
        <end position="101"/>
    </location>
</feature>
<keyword evidence="10" id="KW-0862">Zinc</keyword>
<dbReference type="GO" id="GO:0042805">
    <property type="term" value="F:actinin binding"/>
    <property type="evidence" value="ECO:0007669"/>
    <property type="project" value="UniProtKB-UniRule"/>
</dbReference>
<evidence type="ECO:0000256" key="5">
    <source>
        <dbReference type="ARBA" id="ARBA00022884"/>
    </source>
</evidence>
<feature type="region of interest" description="Transactivation" evidence="10">
    <location>
        <begin position="1"/>
        <end position="48"/>
    </location>
</feature>
<comment type="miscellaneous">
    <text evidence="10">HIV-1 lineages are divided in three main groups, M (for Major), O (for Outlier), and N (for New, or Non-M, Non-O). The vast majority of strains found worldwide belong to the group M. Group O seems to be endemic to and largely confined to Cameroon and neighboring countries in West Central Africa, where these viruses represent a small minority of HIV-1 strains. The group N is represented by a limited number of isolates from Cameroonian persons. The group M is further subdivided in 9 clades or subtypes (A to D, F to H, J and K).</text>
</comment>
<keyword evidence="10" id="KW-1122">Modulation of host chromatin by virus</keyword>
<dbReference type="GO" id="GO:0030332">
    <property type="term" value="F:cyclin binding"/>
    <property type="evidence" value="ECO:0007669"/>
    <property type="project" value="UniProtKB-UniRule"/>
</dbReference>